<dbReference type="GO" id="GO:0008270">
    <property type="term" value="F:zinc ion binding"/>
    <property type="evidence" value="ECO:0007669"/>
    <property type="project" value="UniProtKB-KW"/>
</dbReference>
<dbReference type="SUPFAM" id="SSF57667">
    <property type="entry name" value="beta-beta-alpha zinc fingers"/>
    <property type="match status" value="1"/>
</dbReference>
<dbReference type="PROSITE" id="PS50157">
    <property type="entry name" value="ZINC_FINGER_C2H2_2"/>
    <property type="match status" value="1"/>
</dbReference>
<dbReference type="Pfam" id="PF13912">
    <property type="entry name" value="zf-C2H2_6"/>
    <property type="match status" value="1"/>
</dbReference>
<feature type="domain" description="C2H2-type" evidence="10">
    <location>
        <begin position="32"/>
        <end position="59"/>
    </location>
</feature>
<dbReference type="InterPro" id="IPR013087">
    <property type="entry name" value="Znf_C2H2_type"/>
</dbReference>
<feature type="compositionally biased region" description="Basic residues" evidence="9">
    <location>
        <begin position="52"/>
        <end position="61"/>
    </location>
</feature>
<accession>A0A8S0R915</accession>
<name>A0A8S0R915_OLEEU</name>
<dbReference type="PROSITE" id="PS00028">
    <property type="entry name" value="ZINC_FINGER_C2H2_1"/>
    <property type="match status" value="1"/>
</dbReference>
<proteinExistence type="predicted"/>
<evidence type="ECO:0000256" key="7">
    <source>
        <dbReference type="ARBA" id="ARBA00023242"/>
    </source>
</evidence>
<keyword evidence="2" id="KW-0479">Metal-binding</keyword>
<evidence type="ECO:0000259" key="10">
    <source>
        <dbReference type="PROSITE" id="PS50157"/>
    </source>
</evidence>
<keyword evidence="7" id="KW-0539">Nucleus</keyword>
<comment type="caution">
    <text evidence="11">The sequence shown here is derived from an EMBL/GenBank/DDBJ whole genome shotgun (WGS) entry which is preliminary data.</text>
</comment>
<evidence type="ECO:0000256" key="2">
    <source>
        <dbReference type="ARBA" id="ARBA00022723"/>
    </source>
</evidence>
<dbReference type="Proteomes" id="UP000594638">
    <property type="component" value="Unassembled WGS sequence"/>
</dbReference>
<keyword evidence="5" id="KW-0805">Transcription regulation</keyword>
<dbReference type="GO" id="GO:0005634">
    <property type="term" value="C:nucleus"/>
    <property type="evidence" value="ECO:0007669"/>
    <property type="project" value="UniProtKB-SubCell"/>
</dbReference>
<comment type="subcellular location">
    <subcellularLocation>
        <location evidence="1">Nucleus</location>
    </subcellularLocation>
</comment>
<dbReference type="Gramene" id="OE9A002120T1">
    <property type="protein sequence ID" value="OE9A002120C1"/>
    <property type="gene ID" value="OE9A002120"/>
</dbReference>
<dbReference type="AlphaFoldDB" id="A0A8S0R915"/>
<feature type="region of interest" description="Disordered" evidence="9">
    <location>
        <begin position="52"/>
        <end position="73"/>
    </location>
</feature>
<organism evidence="11 12">
    <name type="scientific">Olea europaea subsp. europaea</name>
    <dbReference type="NCBI Taxonomy" id="158383"/>
    <lineage>
        <taxon>Eukaryota</taxon>
        <taxon>Viridiplantae</taxon>
        <taxon>Streptophyta</taxon>
        <taxon>Embryophyta</taxon>
        <taxon>Tracheophyta</taxon>
        <taxon>Spermatophyta</taxon>
        <taxon>Magnoliopsida</taxon>
        <taxon>eudicotyledons</taxon>
        <taxon>Gunneridae</taxon>
        <taxon>Pentapetalae</taxon>
        <taxon>asterids</taxon>
        <taxon>lamiids</taxon>
        <taxon>Lamiales</taxon>
        <taxon>Oleaceae</taxon>
        <taxon>Oleeae</taxon>
        <taxon>Olea</taxon>
    </lineage>
</organism>
<evidence type="ECO:0000313" key="12">
    <source>
        <dbReference type="Proteomes" id="UP000594638"/>
    </source>
</evidence>
<evidence type="ECO:0000256" key="5">
    <source>
        <dbReference type="ARBA" id="ARBA00023015"/>
    </source>
</evidence>
<evidence type="ECO:0000313" key="11">
    <source>
        <dbReference type="EMBL" id="CAA2975797.1"/>
    </source>
</evidence>
<dbReference type="EMBL" id="CACTIH010002309">
    <property type="protein sequence ID" value="CAA2975797.1"/>
    <property type="molecule type" value="Genomic_DNA"/>
</dbReference>
<gene>
    <name evidence="11" type="ORF">OLEA9_A002120</name>
</gene>
<dbReference type="PANTHER" id="PTHR45801">
    <property type="entry name" value="OS07G0101800 PROTEIN"/>
    <property type="match status" value="1"/>
</dbReference>
<keyword evidence="12" id="KW-1185">Reference proteome</keyword>
<evidence type="ECO:0000256" key="8">
    <source>
        <dbReference type="PROSITE-ProRule" id="PRU00042"/>
    </source>
</evidence>
<evidence type="ECO:0000256" key="1">
    <source>
        <dbReference type="ARBA" id="ARBA00004123"/>
    </source>
</evidence>
<dbReference type="InterPro" id="IPR052426">
    <property type="entry name" value="Plant_dev_regulator"/>
</dbReference>
<feature type="compositionally biased region" description="Acidic residues" evidence="9">
    <location>
        <begin position="14"/>
        <end position="23"/>
    </location>
</feature>
<sequence>MESNHQEESINASEETEQSEQDNNDLGVGRLYECVFCKRGFNTAQALGGHMNIHRKDRARNKPTSTNSNRQEENYTIPRFHQQILSSYQPVQYIASHHDQASLNYNTYIPASTSSTGPFYQQNSRDDRDQQQANQFGDDWRMDLSSGFVPAVMENLEKKQVISQEEDLDLELRLG</sequence>
<keyword evidence="3 8" id="KW-0863">Zinc-finger</keyword>
<dbReference type="OrthoDB" id="780709at2759"/>
<evidence type="ECO:0000256" key="9">
    <source>
        <dbReference type="SAM" id="MobiDB-lite"/>
    </source>
</evidence>
<reference evidence="11 12" key="1">
    <citation type="submission" date="2019-12" db="EMBL/GenBank/DDBJ databases">
        <authorList>
            <person name="Alioto T."/>
            <person name="Alioto T."/>
            <person name="Gomez Garrido J."/>
        </authorList>
    </citation>
    <scope>NUCLEOTIDE SEQUENCE [LARGE SCALE GENOMIC DNA]</scope>
</reference>
<feature type="region of interest" description="Disordered" evidence="9">
    <location>
        <begin position="1"/>
        <end position="24"/>
    </location>
</feature>
<keyword evidence="6" id="KW-0804">Transcription</keyword>
<evidence type="ECO:0000256" key="4">
    <source>
        <dbReference type="ARBA" id="ARBA00022833"/>
    </source>
</evidence>
<evidence type="ECO:0000256" key="6">
    <source>
        <dbReference type="ARBA" id="ARBA00023163"/>
    </source>
</evidence>
<keyword evidence="4" id="KW-0862">Zinc</keyword>
<protein>
    <submittedName>
        <fullName evidence="11">Transcriptional regulator SUPERMAN-like</fullName>
    </submittedName>
</protein>
<dbReference type="PANTHER" id="PTHR45801:SF117">
    <property type="entry name" value="OS07G0417400 PROTEIN"/>
    <property type="match status" value="1"/>
</dbReference>
<evidence type="ECO:0000256" key="3">
    <source>
        <dbReference type="ARBA" id="ARBA00022771"/>
    </source>
</evidence>
<dbReference type="InterPro" id="IPR036236">
    <property type="entry name" value="Znf_C2H2_sf"/>
</dbReference>
<dbReference type="Gene3D" id="3.30.160.60">
    <property type="entry name" value="Classic Zinc Finger"/>
    <property type="match status" value="1"/>
</dbReference>